<proteinExistence type="predicted"/>
<protein>
    <recommendedName>
        <fullName evidence="4">DUF1566 domain-containing protein</fullName>
    </recommendedName>
</protein>
<keyword evidence="3" id="KW-1185">Reference proteome</keyword>
<keyword evidence="1" id="KW-0040">ANK repeat</keyword>
<dbReference type="PROSITE" id="PS50297">
    <property type="entry name" value="ANK_REP_REGION"/>
    <property type="match status" value="1"/>
</dbReference>
<dbReference type="SUPFAM" id="SSF81901">
    <property type="entry name" value="HCP-like"/>
    <property type="match status" value="1"/>
</dbReference>
<evidence type="ECO:0000313" key="3">
    <source>
        <dbReference type="Proteomes" id="UP001500021"/>
    </source>
</evidence>
<dbReference type="EMBL" id="BAAAFA010000014">
    <property type="protein sequence ID" value="GAA0823491.1"/>
    <property type="molecule type" value="Genomic_DNA"/>
</dbReference>
<gene>
    <name evidence="2" type="ORF">GCM10009111_33240</name>
</gene>
<dbReference type="SUPFAM" id="SSF48403">
    <property type="entry name" value="Ankyrin repeat"/>
    <property type="match status" value="1"/>
</dbReference>
<evidence type="ECO:0008006" key="4">
    <source>
        <dbReference type="Google" id="ProtNLM"/>
    </source>
</evidence>
<dbReference type="InterPro" id="IPR002110">
    <property type="entry name" value="Ankyrin_rpt"/>
</dbReference>
<dbReference type="InterPro" id="IPR006597">
    <property type="entry name" value="Sel1-like"/>
</dbReference>
<dbReference type="RefSeq" id="WP_343818938.1">
    <property type="nucleotide sequence ID" value="NZ_BAAAFA010000014.1"/>
</dbReference>
<dbReference type="PROSITE" id="PS50088">
    <property type="entry name" value="ANK_REPEAT"/>
    <property type="match status" value="1"/>
</dbReference>
<dbReference type="PANTHER" id="PTHR11102">
    <property type="entry name" value="SEL-1-LIKE PROTEIN"/>
    <property type="match status" value="1"/>
</dbReference>
<evidence type="ECO:0000313" key="2">
    <source>
        <dbReference type="EMBL" id="GAA0823491.1"/>
    </source>
</evidence>
<dbReference type="SMART" id="SM00671">
    <property type="entry name" value="SEL1"/>
    <property type="match status" value="2"/>
</dbReference>
<dbReference type="Proteomes" id="UP001500021">
    <property type="component" value="Unassembled WGS sequence"/>
</dbReference>
<dbReference type="PANTHER" id="PTHR11102:SF160">
    <property type="entry name" value="ERAD-ASSOCIATED E3 UBIQUITIN-PROTEIN LIGASE COMPONENT HRD3"/>
    <property type="match status" value="1"/>
</dbReference>
<dbReference type="Gene3D" id="1.25.40.10">
    <property type="entry name" value="Tetratricopeptide repeat domain"/>
    <property type="match status" value="1"/>
</dbReference>
<reference evidence="2 3" key="1">
    <citation type="journal article" date="2019" name="Int. J. Syst. Evol. Microbiol.">
        <title>The Global Catalogue of Microorganisms (GCM) 10K type strain sequencing project: providing services to taxonomists for standard genome sequencing and annotation.</title>
        <authorList>
            <consortium name="The Broad Institute Genomics Platform"/>
            <consortium name="The Broad Institute Genome Sequencing Center for Infectious Disease"/>
            <person name="Wu L."/>
            <person name="Ma J."/>
        </authorList>
    </citation>
    <scope>NUCLEOTIDE SEQUENCE [LARGE SCALE GENOMIC DNA]</scope>
    <source>
        <strain evidence="2 3">JCM 15608</strain>
    </source>
</reference>
<evidence type="ECO:0000256" key="1">
    <source>
        <dbReference type="PROSITE-ProRule" id="PRU00023"/>
    </source>
</evidence>
<feature type="repeat" description="ANK" evidence="1">
    <location>
        <begin position="526"/>
        <end position="558"/>
    </location>
</feature>
<dbReference type="Gene3D" id="1.25.40.20">
    <property type="entry name" value="Ankyrin repeat-containing domain"/>
    <property type="match status" value="1"/>
</dbReference>
<comment type="caution">
    <text evidence="2">The sequence shown here is derived from an EMBL/GenBank/DDBJ whole genome shotgun (WGS) entry which is preliminary data.</text>
</comment>
<sequence>MSLRFIIGAIFTCLLFGCGKSDDLDTAAWQDIIAQQSLPAVISEIEKREVLVADENSALLNAAISHQKIDLIEYLYEQGGLSRDAILRGYKQSPAELKDTWQYLLNYNKLKSLGSNSPLPRSRQNYNYFPDLVLRFRLFSEPGSIHYSEYQMRSLLSDIGDDLGSEDGDPFTSEVAIFKAQFHHYYDVENTAYVKFMLALFDIKFLRNISGPYIDIAKEKAYQTIKVLSNTDYSPAIFYVADNMRKFYPELSGDDRFLQKKSLLERAAKLGDKEAQSALLNLFDDMLGGQSYRLGGQSYEIRYGYAKQFHNVRAYKELIIDLLYSTAESTYNGNDASDTEKRIKTFKAKAAPLFLEATKAGFFIEHLGVRDIKELSINSQLDFLEGFLIQGSYDKAKELALLLLPSTSTQKNLKRLIPLIINSSLINDAAVMKTVIDTVNLAEYLNNISQLNSEITINGSSLLTYLISKEQIELAQQLIESDVNMQEQNFAYTSLYTAIEIENDALIKELLTRAEMPIYLKRYGYQEQSLLHLAVSLANFSLVKQLTSKGADIAAKDRNDLTALDWAISLKLTDIANYLAQQMNVDISQRLHAKPKDCIVDSKSQLTWLNKEATGDSLFSWKSKVTLNEPDNCQYEACSLSAVIKRLNDIKYCQRNDWRVPSAKEMQSLSDEVLSALKGKPAAYYFVQNKSGNLGLLNIDRFGNGRISINTYQAHIWPVAGKAKKLTRNLTAHQFSLGGPPVVVAADLSDEAIKSRTDEENYQLAYQLYFGQVQKRSTKKALALFDYLKVKQHAGAHAFLSYHYEEKNKPQLSFQFAMSAVAAAKNEHWQGGAKARLGRAYILAIGTPQDAVRGVALLKEAIALNNVDAMATLAKYYQDNNKVTEHYTYRKMAAAKNHAESQRILAVMYDFGYGLSIKKDTKKALSWFREASKNGDILATRRLIRAYKRQELGLTFSQPDIDILNKRLGK</sequence>
<dbReference type="InterPro" id="IPR036770">
    <property type="entry name" value="Ankyrin_rpt-contain_sf"/>
</dbReference>
<name>A0ABN1LAZ6_9GAMM</name>
<dbReference type="SMART" id="SM00248">
    <property type="entry name" value="ANK"/>
    <property type="match status" value="5"/>
</dbReference>
<dbReference type="InterPro" id="IPR011990">
    <property type="entry name" value="TPR-like_helical_dom_sf"/>
</dbReference>
<dbReference type="Pfam" id="PF12796">
    <property type="entry name" value="Ank_2"/>
    <property type="match status" value="1"/>
</dbReference>
<dbReference type="PROSITE" id="PS51257">
    <property type="entry name" value="PROKAR_LIPOPROTEIN"/>
    <property type="match status" value="1"/>
</dbReference>
<dbReference type="InterPro" id="IPR050767">
    <property type="entry name" value="Sel1_AlgK"/>
</dbReference>
<organism evidence="2 3">
    <name type="scientific">Colwellia asteriadis</name>
    <dbReference type="NCBI Taxonomy" id="517723"/>
    <lineage>
        <taxon>Bacteria</taxon>
        <taxon>Pseudomonadati</taxon>
        <taxon>Pseudomonadota</taxon>
        <taxon>Gammaproteobacteria</taxon>
        <taxon>Alteromonadales</taxon>
        <taxon>Colwelliaceae</taxon>
        <taxon>Colwellia</taxon>
    </lineage>
</organism>
<dbReference type="Pfam" id="PF08238">
    <property type="entry name" value="Sel1"/>
    <property type="match status" value="3"/>
</dbReference>
<accession>A0ABN1LAZ6</accession>